<sequence length="110" mass="12092">MNKKEILQAKRSASKKFCSKASSPYGALFKSTKPANPPPVIFNMLGNPFTGNEKSSAGKILQQPYLEAAGEQNDISFTLSYSEESFIKIEIDSILKRFPRSKAPGFDGID</sequence>
<protein>
    <recommendedName>
        <fullName evidence="3">Reverse transcriptase domain-containing protein</fullName>
    </recommendedName>
</protein>
<comment type="caution">
    <text evidence="1">The sequence shown here is derived from an EMBL/GenBank/DDBJ whole genome shotgun (WGS) entry which is preliminary data.</text>
</comment>
<evidence type="ECO:0008006" key="3">
    <source>
        <dbReference type="Google" id="ProtNLM"/>
    </source>
</evidence>
<proteinExistence type="predicted"/>
<keyword evidence="2" id="KW-1185">Reference proteome</keyword>
<accession>A0A4Y2GCE7</accession>
<dbReference type="EMBL" id="BGPR01001338">
    <property type="protein sequence ID" value="GBM51482.1"/>
    <property type="molecule type" value="Genomic_DNA"/>
</dbReference>
<dbReference type="AlphaFoldDB" id="A0A4Y2GCE7"/>
<organism evidence="1 2">
    <name type="scientific">Araneus ventricosus</name>
    <name type="common">Orbweaver spider</name>
    <name type="synonym">Epeira ventricosa</name>
    <dbReference type="NCBI Taxonomy" id="182803"/>
    <lineage>
        <taxon>Eukaryota</taxon>
        <taxon>Metazoa</taxon>
        <taxon>Ecdysozoa</taxon>
        <taxon>Arthropoda</taxon>
        <taxon>Chelicerata</taxon>
        <taxon>Arachnida</taxon>
        <taxon>Araneae</taxon>
        <taxon>Araneomorphae</taxon>
        <taxon>Entelegynae</taxon>
        <taxon>Araneoidea</taxon>
        <taxon>Araneidae</taxon>
        <taxon>Araneus</taxon>
    </lineage>
</organism>
<name>A0A4Y2GCE7_ARAVE</name>
<reference evidence="1 2" key="1">
    <citation type="journal article" date="2019" name="Sci. Rep.">
        <title>Orb-weaving spider Araneus ventricosus genome elucidates the spidroin gene catalogue.</title>
        <authorList>
            <person name="Kono N."/>
            <person name="Nakamura H."/>
            <person name="Ohtoshi R."/>
            <person name="Moran D.A.P."/>
            <person name="Shinohara A."/>
            <person name="Yoshida Y."/>
            <person name="Fujiwara M."/>
            <person name="Mori M."/>
            <person name="Tomita M."/>
            <person name="Arakawa K."/>
        </authorList>
    </citation>
    <scope>NUCLEOTIDE SEQUENCE [LARGE SCALE GENOMIC DNA]</scope>
</reference>
<dbReference type="Proteomes" id="UP000499080">
    <property type="component" value="Unassembled WGS sequence"/>
</dbReference>
<evidence type="ECO:0000313" key="2">
    <source>
        <dbReference type="Proteomes" id="UP000499080"/>
    </source>
</evidence>
<evidence type="ECO:0000313" key="1">
    <source>
        <dbReference type="EMBL" id="GBM51482.1"/>
    </source>
</evidence>
<gene>
    <name evidence="1" type="ORF">AVEN_197039_1</name>
</gene>